<keyword evidence="3" id="KW-1185">Reference proteome</keyword>
<evidence type="ECO:0000313" key="3">
    <source>
        <dbReference type="Proteomes" id="UP000639338"/>
    </source>
</evidence>
<evidence type="ECO:0000313" key="2">
    <source>
        <dbReference type="EMBL" id="KAF7987142.1"/>
    </source>
</evidence>
<comment type="caution">
    <text evidence="2">The sequence shown here is derived from an EMBL/GenBank/DDBJ whole genome shotgun (WGS) entry which is preliminary data.</text>
</comment>
<evidence type="ECO:0000259" key="1">
    <source>
        <dbReference type="Pfam" id="PF00134"/>
    </source>
</evidence>
<dbReference type="InterPro" id="IPR006671">
    <property type="entry name" value="Cyclin_N"/>
</dbReference>
<feature type="domain" description="Cyclin N-terminal" evidence="1">
    <location>
        <begin position="6"/>
        <end position="87"/>
    </location>
</feature>
<dbReference type="EMBL" id="JACMRX010000020">
    <property type="protein sequence ID" value="KAF7987142.1"/>
    <property type="molecule type" value="Genomic_DNA"/>
</dbReference>
<accession>A0A834XK34</accession>
<dbReference type="SUPFAM" id="SSF47954">
    <property type="entry name" value="Cyclin-like"/>
    <property type="match status" value="1"/>
</dbReference>
<dbReference type="Proteomes" id="UP000639338">
    <property type="component" value="Unassembled WGS sequence"/>
</dbReference>
<organism evidence="2 3">
    <name type="scientific">Aphidius gifuensis</name>
    <name type="common">Parasitoid wasp</name>
    <dbReference type="NCBI Taxonomy" id="684658"/>
    <lineage>
        <taxon>Eukaryota</taxon>
        <taxon>Metazoa</taxon>
        <taxon>Ecdysozoa</taxon>
        <taxon>Arthropoda</taxon>
        <taxon>Hexapoda</taxon>
        <taxon>Insecta</taxon>
        <taxon>Pterygota</taxon>
        <taxon>Neoptera</taxon>
        <taxon>Endopterygota</taxon>
        <taxon>Hymenoptera</taxon>
        <taxon>Apocrita</taxon>
        <taxon>Ichneumonoidea</taxon>
        <taxon>Braconidae</taxon>
        <taxon>Aphidiinae</taxon>
        <taxon>Aphidius</taxon>
    </lineage>
</organism>
<dbReference type="InterPro" id="IPR036915">
    <property type="entry name" value="Cyclin-like_sf"/>
</dbReference>
<dbReference type="Pfam" id="PF00134">
    <property type="entry name" value="Cyclin_N"/>
    <property type="match status" value="1"/>
</dbReference>
<name>A0A834XK34_APHGI</name>
<dbReference type="OrthoDB" id="5590282at2759"/>
<protein>
    <recommendedName>
        <fullName evidence="1">Cyclin N-terminal domain-containing protein</fullName>
    </recommendedName>
</protein>
<sequence length="107" mass="11882">MTMHSYSSSTLYIAVRIFEDVVRIIKDTVDNLQLIALAAIWIAIKRDSITYIIPTTQKVADYSNGVFTDADVRKCKAEILAAIKFDLAYADPSFILFSPITPSSDSS</sequence>
<gene>
    <name evidence="2" type="ORF">HCN44_001797</name>
</gene>
<dbReference type="AlphaFoldDB" id="A0A834XK34"/>
<proteinExistence type="predicted"/>
<reference evidence="2 3" key="1">
    <citation type="submission" date="2020-08" db="EMBL/GenBank/DDBJ databases">
        <title>Aphidius gifuensis genome sequencing and assembly.</title>
        <authorList>
            <person name="Du Z."/>
        </authorList>
    </citation>
    <scope>NUCLEOTIDE SEQUENCE [LARGE SCALE GENOMIC DNA]</scope>
    <source>
        <strain evidence="2">YNYX2018</strain>
        <tissue evidence="2">Adults</tissue>
    </source>
</reference>
<dbReference type="Gene3D" id="1.10.472.10">
    <property type="entry name" value="Cyclin-like"/>
    <property type="match status" value="1"/>
</dbReference>